<dbReference type="PANTHER" id="PTHR42781">
    <property type="entry name" value="SPERMIDINE/PUTRESCINE IMPORT ATP-BINDING PROTEIN POTA"/>
    <property type="match status" value="1"/>
</dbReference>
<dbReference type="GO" id="GO:0005524">
    <property type="term" value="F:ATP binding"/>
    <property type="evidence" value="ECO:0007669"/>
    <property type="project" value="UniProtKB-KW"/>
</dbReference>
<feature type="domain" description="ABC transporter" evidence="14">
    <location>
        <begin position="202"/>
        <end position="436"/>
    </location>
</feature>
<feature type="transmembrane region" description="Helical" evidence="13">
    <location>
        <begin position="54"/>
        <end position="72"/>
    </location>
</feature>
<keyword evidence="8" id="KW-1278">Translocase</keyword>
<sequence>MTRFNFPGRQLLLTLLDIPFAVSPVVAGLVYLLFYGSNGPLGGWLDEHNLQMMFSWPGMVLVTIFVTCPFVVRELVPVMLSQGSQEDEAAILLGASGWQMFRRVTLPNIRWALLYGVVLTNARAIGEFGAVSVVSGSIRGETLSLPLQIELLEQDYNTVGSFTAAALLTLMAIITLFFEEQCCNGVWRIRKNARNRRKIMSIEIARIKKSFGRTQVLNDISLDIPSGQMVALLGPSGSGKTTLLRIIAGLEHQSSGHIRFHGTDVSRLHARERKVGFVFQHYALFRHMTVFDNIAFGLTVLPRRDRPTAAAIKTKVTQLLEMVQLAHLADRFPAQLSGGQKQRVALARALAVEPQILLLDEPFGALDAQVRKELRRWLRQLHEELKFTSVFVTHDQEEATEVADRVVVMSQGNIEQADAPDRVWREPATRFVLEFMGEVNRLTGTVRGGQFHVGAHRWPLGYTPRVPGAGRSVPASVGGGY</sequence>
<dbReference type="NCBIfam" id="TIGR00969">
    <property type="entry name" value="3a0106s02"/>
    <property type="match status" value="1"/>
</dbReference>
<feature type="transmembrane region" description="Helical" evidence="13">
    <location>
        <begin position="158"/>
        <end position="178"/>
    </location>
</feature>
<dbReference type="Pfam" id="PF00528">
    <property type="entry name" value="BPD_transp_1"/>
    <property type="match status" value="1"/>
</dbReference>
<dbReference type="GO" id="GO:0015419">
    <property type="term" value="F:ABC-type sulfate transporter activity"/>
    <property type="evidence" value="ECO:0007669"/>
    <property type="project" value="InterPro"/>
</dbReference>
<dbReference type="InterPro" id="IPR003439">
    <property type="entry name" value="ABC_transporter-like_ATP-bd"/>
</dbReference>
<dbReference type="FunFam" id="3.40.50.300:FF:000227">
    <property type="entry name" value="Sulfate/thiosulfate import ATP-binding protein CysA"/>
    <property type="match status" value="1"/>
</dbReference>
<dbReference type="InterPro" id="IPR017871">
    <property type="entry name" value="ABC_transporter-like_CS"/>
</dbReference>
<keyword evidence="4" id="KW-0997">Cell inner membrane</keyword>
<dbReference type="PROSITE" id="PS50893">
    <property type="entry name" value="ABC_TRANSPORTER_2"/>
    <property type="match status" value="1"/>
</dbReference>
<dbReference type="Gene3D" id="3.40.50.300">
    <property type="entry name" value="P-loop containing nucleotide triphosphate hydrolases"/>
    <property type="match status" value="1"/>
</dbReference>
<reference evidence="16 17" key="1">
    <citation type="submission" date="2018-12" db="EMBL/GenBank/DDBJ databases">
        <authorList>
            <consortium name="Pathogen Informatics"/>
        </authorList>
    </citation>
    <scope>NUCLEOTIDE SEQUENCE [LARGE SCALE GENOMIC DNA]</scope>
    <source>
        <strain evidence="16 17">NCTC6754</strain>
    </source>
</reference>
<evidence type="ECO:0000256" key="1">
    <source>
        <dbReference type="ARBA" id="ARBA00004429"/>
    </source>
</evidence>
<comment type="subunit">
    <text evidence="2">The complex is composed of two ATP-binding proteins (CysA), two transmembrane proteins (CysT and CysW) and a solute-binding protein (CysP).</text>
</comment>
<dbReference type="InterPro" id="IPR005666">
    <property type="entry name" value="Sulph_transpt1"/>
</dbReference>
<evidence type="ECO:0000256" key="13">
    <source>
        <dbReference type="SAM" id="Phobius"/>
    </source>
</evidence>
<keyword evidence="11 13" id="KW-0472">Membrane</keyword>
<dbReference type="SUPFAM" id="SSF52540">
    <property type="entry name" value="P-loop containing nucleoside triphosphate hydrolases"/>
    <property type="match status" value="1"/>
</dbReference>
<evidence type="ECO:0000259" key="14">
    <source>
        <dbReference type="PROSITE" id="PS50893"/>
    </source>
</evidence>
<keyword evidence="7 16" id="KW-0067">ATP-binding</keyword>
<evidence type="ECO:0000256" key="8">
    <source>
        <dbReference type="ARBA" id="ARBA00022967"/>
    </source>
</evidence>
<dbReference type="NCBIfam" id="TIGR00968">
    <property type="entry name" value="3a0106s01"/>
    <property type="match status" value="1"/>
</dbReference>
<dbReference type="Proteomes" id="UP000269208">
    <property type="component" value="Chromosome"/>
</dbReference>
<evidence type="ECO:0000256" key="10">
    <source>
        <dbReference type="ARBA" id="ARBA00023032"/>
    </source>
</evidence>
<dbReference type="InterPro" id="IPR000515">
    <property type="entry name" value="MetI-like"/>
</dbReference>
<evidence type="ECO:0000256" key="6">
    <source>
        <dbReference type="ARBA" id="ARBA00022741"/>
    </source>
</evidence>
<dbReference type="CDD" id="cd06261">
    <property type="entry name" value="TM_PBP2"/>
    <property type="match status" value="1"/>
</dbReference>
<feature type="domain" description="ABC transmembrane type-1" evidence="15">
    <location>
        <begin position="1"/>
        <end position="180"/>
    </location>
</feature>
<dbReference type="NCBIfam" id="NF008105">
    <property type="entry name" value="PRK10851.1"/>
    <property type="match status" value="1"/>
</dbReference>
<evidence type="ECO:0000256" key="7">
    <source>
        <dbReference type="ARBA" id="ARBA00022840"/>
    </source>
</evidence>
<dbReference type="GO" id="GO:0043190">
    <property type="term" value="C:ATP-binding cassette (ABC) transporter complex"/>
    <property type="evidence" value="ECO:0007669"/>
    <property type="project" value="InterPro"/>
</dbReference>
<dbReference type="InterPro" id="IPR027417">
    <property type="entry name" value="P-loop_NTPase"/>
</dbReference>
<dbReference type="GO" id="GO:0016887">
    <property type="term" value="F:ATP hydrolysis activity"/>
    <property type="evidence" value="ECO:0007669"/>
    <property type="project" value="InterPro"/>
</dbReference>
<evidence type="ECO:0000256" key="2">
    <source>
        <dbReference type="ARBA" id="ARBA00011779"/>
    </source>
</evidence>
<feature type="transmembrane region" description="Helical" evidence="13">
    <location>
        <begin position="12"/>
        <end position="34"/>
    </location>
</feature>
<keyword evidence="3" id="KW-0813">Transport</keyword>
<evidence type="ECO:0000313" key="17">
    <source>
        <dbReference type="Proteomes" id="UP000269208"/>
    </source>
</evidence>
<keyword evidence="10" id="KW-0764">Sulfate transport</keyword>
<keyword evidence="6" id="KW-0547">Nucleotide-binding</keyword>
<keyword evidence="4" id="KW-1003">Cell membrane</keyword>
<dbReference type="InterPro" id="IPR003593">
    <property type="entry name" value="AAA+_ATPase"/>
</dbReference>
<accession>A0A3S4HXU1</accession>
<comment type="function">
    <text evidence="12">Part of the ABC transporter complex CysAWTP (TC 3.A.1.6.1) involved in sulfate/thiosulfate import. Probably responsible for the translocation of the substrate across the membrane.</text>
</comment>
<dbReference type="EMBL" id="LR134190">
    <property type="protein sequence ID" value="VEB56233.1"/>
    <property type="molecule type" value="Genomic_DNA"/>
</dbReference>
<dbReference type="PANTHER" id="PTHR42781:SF4">
    <property type="entry name" value="SPERMIDINE_PUTRESCINE IMPORT ATP-BINDING PROTEIN POTA"/>
    <property type="match status" value="1"/>
</dbReference>
<dbReference type="SUPFAM" id="SSF161098">
    <property type="entry name" value="MetI-like"/>
    <property type="match status" value="1"/>
</dbReference>
<keyword evidence="5 13" id="KW-0812">Transmembrane</keyword>
<evidence type="ECO:0000256" key="3">
    <source>
        <dbReference type="ARBA" id="ARBA00022448"/>
    </source>
</evidence>
<dbReference type="Pfam" id="PF00005">
    <property type="entry name" value="ABC_tran"/>
    <property type="match status" value="1"/>
</dbReference>
<dbReference type="AlphaFoldDB" id="A0A3S4HXU1"/>
<evidence type="ECO:0000259" key="15">
    <source>
        <dbReference type="PROSITE" id="PS50928"/>
    </source>
</evidence>
<evidence type="ECO:0000256" key="4">
    <source>
        <dbReference type="ARBA" id="ARBA00022519"/>
    </source>
</evidence>
<evidence type="ECO:0000256" key="11">
    <source>
        <dbReference type="ARBA" id="ARBA00023136"/>
    </source>
</evidence>
<keyword evidence="9 13" id="KW-1133">Transmembrane helix</keyword>
<evidence type="ECO:0000256" key="12">
    <source>
        <dbReference type="ARBA" id="ARBA00025323"/>
    </source>
</evidence>
<dbReference type="SMART" id="SM00382">
    <property type="entry name" value="AAA"/>
    <property type="match status" value="1"/>
</dbReference>
<dbReference type="CDD" id="cd03296">
    <property type="entry name" value="ABC_CysA_sulfate_importer"/>
    <property type="match status" value="1"/>
</dbReference>
<name>A0A3S4HXU1_SALET</name>
<dbReference type="Gene3D" id="1.10.3720.10">
    <property type="entry name" value="MetI-like"/>
    <property type="match status" value="1"/>
</dbReference>
<dbReference type="InterPro" id="IPR050093">
    <property type="entry name" value="ABC_SmlMolc_Importer"/>
</dbReference>
<evidence type="ECO:0000256" key="5">
    <source>
        <dbReference type="ARBA" id="ARBA00022692"/>
    </source>
</evidence>
<gene>
    <name evidence="16" type="primary">cysW_2</name>
    <name evidence="16" type="ORF">NCTC6754_04255</name>
</gene>
<dbReference type="InterPro" id="IPR035906">
    <property type="entry name" value="MetI-like_sf"/>
</dbReference>
<dbReference type="PROSITE" id="PS50928">
    <property type="entry name" value="ABC_TM1"/>
    <property type="match status" value="1"/>
</dbReference>
<protein>
    <submittedName>
        <fullName evidence="16">Sulfate ABC transporter ATP-binding protein</fullName>
    </submittedName>
</protein>
<evidence type="ECO:0000313" key="16">
    <source>
        <dbReference type="EMBL" id="VEB56233.1"/>
    </source>
</evidence>
<dbReference type="PROSITE" id="PS00211">
    <property type="entry name" value="ABC_TRANSPORTER_1"/>
    <property type="match status" value="1"/>
</dbReference>
<organism evidence="16 17">
    <name type="scientific">Salmonella enterica I</name>
    <dbReference type="NCBI Taxonomy" id="59201"/>
    <lineage>
        <taxon>Bacteria</taxon>
        <taxon>Pseudomonadati</taxon>
        <taxon>Pseudomonadota</taxon>
        <taxon>Gammaproteobacteria</taxon>
        <taxon>Enterobacterales</taxon>
        <taxon>Enterobacteriaceae</taxon>
        <taxon>Salmonella</taxon>
    </lineage>
</organism>
<evidence type="ECO:0000256" key="9">
    <source>
        <dbReference type="ARBA" id="ARBA00022989"/>
    </source>
</evidence>
<proteinExistence type="predicted"/>
<dbReference type="InterPro" id="IPR005667">
    <property type="entry name" value="Sulph_transpt2"/>
</dbReference>
<comment type="subcellular location">
    <subcellularLocation>
        <location evidence="1">Cell inner membrane</location>
        <topology evidence="1">Multi-pass membrane protein</topology>
    </subcellularLocation>
</comment>